<evidence type="ECO:0000313" key="1">
    <source>
        <dbReference type="EMBL" id="CAE7161917.1"/>
    </source>
</evidence>
<dbReference type="Proteomes" id="UP000649617">
    <property type="component" value="Unassembled WGS sequence"/>
</dbReference>
<dbReference type="AlphaFoldDB" id="A0A812IR70"/>
<accession>A0A812IR70</accession>
<organism evidence="1 2">
    <name type="scientific">Symbiodinium pilosum</name>
    <name type="common">Dinoflagellate</name>
    <dbReference type="NCBI Taxonomy" id="2952"/>
    <lineage>
        <taxon>Eukaryota</taxon>
        <taxon>Sar</taxon>
        <taxon>Alveolata</taxon>
        <taxon>Dinophyceae</taxon>
        <taxon>Suessiales</taxon>
        <taxon>Symbiodiniaceae</taxon>
        <taxon>Symbiodinium</taxon>
    </lineage>
</organism>
<protein>
    <submittedName>
        <fullName evidence="1">Uncharacterized protein</fullName>
    </submittedName>
</protein>
<proteinExistence type="predicted"/>
<sequence length="265" mass="29147">MGLRHTNQLFGKIQLIGGCCGVAKGDALLAQTAVNTNDIYGATADVLEAQLNQETGCHVVKDYSKNGDPDCQYVMVFEDKIAPLNQLAANCVPATICEPDVVGMTKGKIATYGVVMQVLQKNLGQLIWLGQGDPATCLQRMTEVNSGDLSKVFKMHTVQFLGMHWQEKKMDIDGMRRLGAMESLGDCRDNLDGSPVSYLFIHKNLLWDGDEEIVSVDHYMDYKDAKERATAEKEIMKDAAQLIRTISHSPGLPTSLIESVNPLRV</sequence>
<reference evidence="1" key="1">
    <citation type="submission" date="2021-02" db="EMBL/GenBank/DDBJ databases">
        <authorList>
            <person name="Dougan E. K."/>
            <person name="Rhodes N."/>
            <person name="Thang M."/>
            <person name="Chan C."/>
        </authorList>
    </citation>
    <scope>NUCLEOTIDE SEQUENCE</scope>
</reference>
<comment type="caution">
    <text evidence="1">The sequence shown here is derived from an EMBL/GenBank/DDBJ whole genome shotgun (WGS) entry which is preliminary data.</text>
</comment>
<dbReference type="OrthoDB" id="416561at2759"/>
<dbReference type="EMBL" id="CAJNIZ010000436">
    <property type="protein sequence ID" value="CAE7161917.1"/>
    <property type="molecule type" value="Genomic_DNA"/>
</dbReference>
<keyword evidence="2" id="KW-1185">Reference proteome</keyword>
<evidence type="ECO:0000313" key="2">
    <source>
        <dbReference type="Proteomes" id="UP000649617"/>
    </source>
</evidence>
<name>A0A812IR70_SYMPI</name>
<gene>
    <name evidence="1" type="ORF">SPIL2461_LOCUS546</name>
</gene>